<dbReference type="PANTHER" id="PTHR10091">
    <property type="entry name" value="ALDOSE-1-EPIMERASE"/>
    <property type="match status" value="1"/>
</dbReference>
<organism evidence="12 13">
    <name type="scientific">Winmispira thermophila (strain ATCC 49972 / DSM 6192 / RI 19.B1)</name>
    <name type="common">Spirochaeta thermophila</name>
    <dbReference type="NCBI Taxonomy" id="665571"/>
    <lineage>
        <taxon>Bacteria</taxon>
        <taxon>Pseudomonadati</taxon>
        <taxon>Spirochaetota</taxon>
        <taxon>Spirochaetia</taxon>
        <taxon>Winmispirales</taxon>
        <taxon>Winmispiraceae</taxon>
        <taxon>Winmispira</taxon>
    </lineage>
</organism>
<keyword evidence="7 8" id="KW-0119">Carbohydrate metabolism</keyword>
<dbReference type="PIRSF" id="PIRSF005096">
    <property type="entry name" value="GALM"/>
    <property type="match status" value="1"/>
</dbReference>
<reference evidence="12 13" key="2">
    <citation type="journal article" date="2010" name="J. Bacteriol.">
        <title>Genome sequence of the polysaccharide-degrading, thermophilic anaerobe Spirochaeta thermophila DSM 6192.</title>
        <authorList>
            <person name="Angelov A."/>
            <person name="Liebl S."/>
            <person name="Ballschmiter M."/>
            <person name="Bomeke M."/>
            <person name="Lehmann R."/>
            <person name="Liesegang H."/>
            <person name="Daniel R."/>
            <person name="Liebl W."/>
        </authorList>
    </citation>
    <scope>NUCLEOTIDE SEQUENCE [LARGE SCALE GENOMIC DNA]</scope>
    <source>
        <strain evidence="13">ATCC 49972 / DSM 6192 / RI 19.B1</strain>
    </source>
</reference>
<feature type="binding site" evidence="11">
    <location>
        <begin position="212"/>
        <end position="214"/>
    </location>
    <ligand>
        <name>beta-D-galactose</name>
        <dbReference type="ChEBI" id="CHEBI:27667"/>
    </ligand>
</feature>
<dbReference type="GO" id="GO:0006006">
    <property type="term" value="P:glucose metabolic process"/>
    <property type="evidence" value="ECO:0007669"/>
    <property type="project" value="TreeGrafter"/>
</dbReference>
<dbReference type="SUPFAM" id="SSF74650">
    <property type="entry name" value="Galactose mutarotase-like"/>
    <property type="match status" value="1"/>
</dbReference>
<evidence type="ECO:0000313" key="13">
    <source>
        <dbReference type="Proteomes" id="UP000001296"/>
    </source>
</evidence>
<dbReference type="InterPro" id="IPR014718">
    <property type="entry name" value="GH-type_carb-bd"/>
</dbReference>
<evidence type="ECO:0000256" key="7">
    <source>
        <dbReference type="ARBA" id="ARBA00023277"/>
    </source>
</evidence>
<dbReference type="KEGG" id="sta:STHERM_c02560"/>
<evidence type="ECO:0000256" key="6">
    <source>
        <dbReference type="ARBA" id="ARBA00023235"/>
    </source>
</evidence>
<dbReference type="NCBIfam" id="NF008277">
    <property type="entry name" value="PRK11055.1"/>
    <property type="match status" value="1"/>
</dbReference>
<feature type="active site" description="Proton acceptor" evidence="9">
    <location>
        <position position="340"/>
    </location>
</feature>
<evidence type="ECO:0000313" key="12">
    <source>
        <dbReference type="EMBL" id="ADN01229.1"/>
    </source>
</evidence>
<gene>
    <name evidence="12" type="ordered locus">STHERM_c02560</name>
</gene>
<dbReference type="InterPro" id="IPR008183">
    <property type="entry name" value="Aldose_1/G6P_1-epimerase"/>
</dbReference>
<dbReference type="Pfam" id="PF01263">
    <property type="entry name" value="Aldose_epim"/>
    <property type="match status" value="1"/>
</dbReference>
<evidence type="ECO:0000256" key="5">
    <source>
        <dbReference type="ARBA" id="ARBA00014165"/>
    </source>
</evidence>
<dbReference type="AlphaFoldDB" id="E0RNV6"/>
<dbReference type="InterPro" id="IPR011013">
    <property type="entry name" value="Gal_mutarotase_sf_dom"/>
</dbReference>
<evidence type="ECO:0000256" key="9">
    <source>
        <dbReference type="PIRSR" id="PIRSR005096-1"/>
    </source>
</evidence>
<reference key="1">
    <citation type="submission" date="2009-08" db="EMBL/GenBank/DDBJ databases">
        <title>The genome sequence of Spirochaeta thermophila DSM6192.</title>
        <authorList>
            <person name="Angelov A."/>
            <person name="Mientus M."/>
            <person name="Wittenberg S."/>
            <person name="Lehmann R."/>
            <person name="Liesegang H."/>
            <person name="Daniel R."/>
            <person name="Liebl W."/>
        </authorList>
    </citation>
    <scope>NUCLEOTIDE SEQUENCE</scope>
    <source>
        <strain>DSM 6192</strain>
    </source>
</reference>
<dbReference type="EC" id="5.1.3.3" evidence="4 8"/>
<feature type="binding site" evidence="11">
    <location>
        <begin position="112"/>
        <end position="113"/>
    </location>
    <ligand>
        <name>beta-D-galactose</name>
        <dbReference type="ChEBI" id="CHEBI:27667"/>
    </ligand>
</feature>
<dbReference type="PROSITE" id="PS00545">
    <property type="entry name" value="ALDOSE_1_EPIMERASE"/>
    <property type="match status" value="1"/>
</dbReference>
<dbReference type="InterPro" id="IPR015443">
    <property type="entry name" value="Aldose_1-epimerase"/>
</dbReference>
<dbReference type="CDD" id="cd09019">
    <property type="entry name" value="galactose_mutarotase_like"/>
    <property type="match status" value="1"/>
</dbReference>
<dbReference type="InterPro" id="IPR018052">
    <property type="entry name" value="Ald1_epimerase_CS"/>
</dbReference>
<dbReference type="HOGENOM" id="CLU_031753_2_0_12"/>
<comment type="pathway">
    <text evidence="2 8">Carbohydrate metabolism; hexose metabolism.</text>
</comment>
<dbReference type="UniPathway" id="UPA00242"/>
<protein>
    <recommendedName>
        <fullName evidence="5 8">Aldose 1-epimerase</fullName>
        <ecNumber evidence="4 8">5.1.3.3</ecNumber>
    </recommendedName>
</protein>
<dbReference type="EMBL" id="CP001698">
    <property type="protein sequence ID" value="ADN01229.1"/>
    <property type="molecule type" value="Genomic_DNA"/>
</dbReference>
<keyword evidence="6 8" id="KW-0413">Isomerase</keyword>
<comment type="catalytic activity">
    <reaction evidence="1 8">
        <text>alpha-D-glucose = beta-D-glucose</text>
        <dbReference type="Rhea" id="RHEA:10264"/>
        <dbReference type="ChEBI" id="CHEBI:15903"/>
        <dbReference type="ChEBI" id="CHEBI:17925"/>
        <dbReference type="EC" id="5.1.3.3"/>
    </reaction>
</comment>
<accession>E0RNV6</accession>
<sequence>MHDNSVEYSSPLCNGGWGDMIYGARKRSRRRSMQVDKKTFGTTRDGREVYAYTLDTEKGFSCTVISYGATLLSFRMPDREGRVGEITCGFDSLSDYEERNPYFGSTIGRFANRIGGARFVLDGVEYRLVANEGANQLHGGPGGFHAVVWESEAFSREDAATVVLSYRSPDGDQGFPGNLEVTASYTLTEEGHLILEYAAETDRPTPVNLTNHAYWNLSGPGSGLVLDHLLTLRASYYLEVDEGLIPTGRMIPVEGTPFDFREEKPIGRDFDEVKGGYDHCFVVDGEGFRQVAVVREPSTGRRMEVWSTKPGVQFYTGNHLNDIEIAGGVTVPSYGAFCLETQYFPDSPNKPVFPPCILRPGETYRHRTELRFSVE</sequence>
<evidence type="ECO:0000256" key="8">
    <source>
        <dbReference type="PIRNR" id="PIRNR005096"/>
    </source>
</evidence>
<evidence type="ECO:0000256" key="4">
    <source>
        <dbReference type="ARBA" id="ARBA00013185"/>
    </source>
</evidence>
<dbReference type="PANTHER" id="PTHR10091:SF0">
    <property type="entry name" value="GALACTOSE MUTAROTASE"/>
    <property type="match status" value="1"/>
</dbReference>
<dbReference type="eggNOG" id="COG2017">
    <property type="taxonomic scope" value="Bacteria"/>
</dbReference>
<name>E0RNV6_WINT6</name>
<comment type="similarity">
    <text evidence="3 8">Belongs to the aldose epimerase family.</text>
</comment>
<evidence type="ECO:0000256" key="2">
    <source>
        <dbReference type="ARBA" id="ARBA00005028"/>
    </source>
</evidence>
<evidence type="ECO:0000256" key="3">
    <source>
        <dbReference type="ARBA" id="ARBA00006206"/>
    </source>
</evidence>
<dbReference type="InterPro" id="IPR047215">
    <property type="entry name" value="Galactose_mutarotase-like"/>
</dbReference>
<evidence type="ECO:0000256" key="11">
    <source>
        <dbReference type="PIRSR" id="PIRSR005096-3"/>
    </source>
</evidence>
<feature type="binding site" evidence="10">
    <location>
        <position position="278"/>
    </location>
    <ligand>
        <name>beta-D-galactose</name>
        <dbReference type="ChEBI" id="CHEBI:27667"/>
    </ligand>
</feature>
<dbReference type="GO" id="GO:0030246">
    <property type="term" value="F:carbohydrate binding"/>
    <property type="evidence" value="ECO:0007669"/>
    <property type="project" value="InterPro"/>
</dbReference>
<dbReference type="PaxDb" id="665571-STHERM_c02560"/>
<feature type="active site" description="Proton donor" evidence="9">
    <location>
        <position position="212"/>
    </location>
</feature>
<evidence type="ECO:0000256" key="10">
    <source>
        <dbReference type="PIRSR" id="PIRSR005096-2"/>
    </source>
</evidence>
<dbReference type="GO" id="GO:0033499">
    <property type="term" value="P:galactose catabolic process via UDP-galactose, Leloir pathway"/>
    <property type="evidence" value="ECO:0007669"/>
    <property type="project" value="TreeGrafter"/>
</dbReference>
<evidence type="ECO:0000256" key="1">
    <source>
        <dbReference type="ARBA" id="ARBA00001614"/>
    </source>
</evidence>
<dbReference type="GO" id="GO:0004034">
    <property type="term" value="F:aldose 1-epimerase activity"/>
    <property type="evidence" value="ECO:0007669"/>
    <property type="project" value="UniProtKB-EC"/>
</dbReference>
<proteinExistence type="inferred from homology"/>
<dbReference type="Proteomes" id="UP000001296">
    <property type="component" value="Chromosome"/>
</dbReference>
<dbReference type="Gene3D" id="2.70.98.10">
    <property type="match status" value="1"/>
</dbReference>